<evidence type="ECO:0000313" key="2">
    <source>
        <dbReference type="Proteomes" id="UP001558850"/>
    </source>
</evidence>
<organism evidence="1 2">
    <name type="scientific">Paraburkholderia phymatum</name>
    <dbReference type="NCBI Taxonomy" id="148447"/>
    <lineage>
        <taxon>Bacteria</taxon>
        <taxon>Pseudomonadati</taxon>
        <taxon>Pseudomonadota</taxon>
        <taxon>Betaproteobacteria</taxon>
        <taxon>Burkholderiales</taxon>
        <taxon>Burkholderiaceae</taxon>
        <taxon>Paraburkholderia</taxon>
    </lineage>
</organism>
<keyword evidence="2" id="KW-1185">Reference proteome</keyword>
<gene>
    <name evidence="1" type="ORF">AB4Y32_12985</name>
</gene>
<accession>A0ACC6TZ39</accession>
<reference evidence="1" key="1">
    <citation type="submission" date="2024-07" db="EMBL/GenBank/DDBJ databases">
        <title>A survey of Mimosa microsymbionts across Brazilian biomes reveals a high diversity of Paraburkholderia nodulating endemic species, but also that Cupriavidus is common as a symbiont of widespread species.</title>
        <authorList>
            <person name="Rouws L."/>
            <person name="Barauna A."/>
            <person name="Beukes C."/>
            <person name="Rouws J.R.C."/>
            <person name="De Faria S.M."/>
            <person name="Gross E."/>
            <person name="Bueno Dos Reis Junior F."/>
            <person name="Simon M.F."/>
            <person name="Maluk M."/>
            <person name="Odee D.W."/>
            <person name="Kenicer G."/>
            <person name="Young J.P.W."/>
            <person name="Reis V.M."/>
            <person name="Zilli J."/>
            <person name="James E.K."/>
        </authorList>
    </citation>
    <scope>NUCLEOTIDE SEQUENCE</scope>
    <source>
        <strain evidence="1">EG181B</strain>
    </source>
</reference>
<comment type="caution">
    <text evidence="1">The sequence shown here is derived from an EMBL/GenBank/DDBJ whole genome shotgun (WGS) entry which is preliminary data.</text>
</comment>
<sequence length="100" mass="11149">MIQTTFKDNYQVLMDEHNRRFPDDHRDFVADPDLALSDLAYGVESAFAYWAVTRAVNAVADTGDVRAVTHAVNGGENGYAYRKIAYNNVAPILGLTLERV</sequence>
<name>A0ACC6TZ39_9BURK</name>
<protein>
    <submittedName>
        <fullName evidence="1">Uncharacterized protein</fullName>
    </submittedName>
</protein>
<dbReference type="EMBL" id="JBFRCH010000005">
    <property type="protein sequence ID" value="MEX3932703.1"/>
    <property type="molecule type" value="Genomic_DNA"/>
</dbReference>
<dbReference type="Proteomes" id="UP001558850">
    <property type="component" value="Unassembled WGS sequence"/>
</dbReference>
<evidence type="ECO:0000313" key="1">
    <source>
        <dbReference type="EMBL" id="MEX3932703.1"/>
    </source>
</evidence>
<proteinExistence type="predicted"/>